<evidence type="ECO:0000313" key="2">
    <source>
        <dbReference type="EMBL" id="KAJ8866212.1"/>
    </source>
</evidence>
<gene>
    <name evidence="2" type="ORF">PR048_032055</name>
</gene>
<proteinExistence type="predicted"/>
<organism evidence="2 3">
    <name type="scientific">Dryococelus australis</name>
    <dbReference type="NCBI Taxonomy" id="614101"/>
    <lineage>
        <taxon>Eukaryota</taxon>
        <taxon>Metazoa</taxon>
        <taxon>Ecdysozoa</taxon>
        <taxon>Arthropoda</taxon>
        <taxon>Hexapoda</taxon>
        <taxon>Insecta</taxon>
        <taxon>Pterygota</taxon>
        <taxon>Neoptera</taxon>
        <taxon>Polyneoptera</taxon>
        <taxon>Phasmatodea</taxon>
        <taxon>Verophasmatodea</taxon>
        <taxon>Anareolatae</taxon>
        <taxon>Phasmatidae</taxon>
        <taxon>Eurycanthinae</taxon>
        <taxon>Dryococelus</taxon>
    </lineage>
</organism>
<feature type="region of interest" description="Disordered" evidence="1">
    <location>
        <begin position="138"/>
        <end position="168"/>
    </location>
</feature>
<protein>
    <submittedName>
        <fullName evidence="2">Uncharacterized protein</fullName>
    </submittedName>
</protein>
<dbReference type="Proteomes" id="UP001159363">
    <property type="component" value="Chromosome 15"/>
</dbReference>
<evidence type="ECO:0000313" key="3">
    <source>
        <dbReference type="Proteomes" id="UP001159363"/>
    </source>
</evidence>
<reference evidence="2 3" key="1">
    <citation type="submission" date="2023-02" db="EMBL/GenBank/DDBJ databases">
        <title>LHISI_Scaffold_Assembly.</title>
        <authorList>
            <person name="Stuart O.P."/>
            <person name="Cleave R."/>
            <person name="Magrath M.J.L."/>
            <person name="Mikheyev A.S."/>
        </authorList>
    </citation>
    <scope>NUCLEOTIDE SEQUENCE [LARGE SCALE GENOMIC DNA]</scope>
    <source>
        <strain evidence="2">Daus_M_001</strain>
        <tissue evidence="2">Leg muscle</tissue>
    </source>
</reference>
<evidence type="ECO:0000256" key="1">
    <source>
        <dbReference type="SAM" id="MobiDB-lite"/>
    </source>
</evidence>
<dbReference type="EMBL" id="JARBHB010000016">
    <property type="protein sequence ID" value="KAJ8866212.1"/>
    <property type="molecule type" value="Genomic_DNA"/>
</dbReference>
<name>A0ABQ9G158_9NEOP</name>
<accession>A0ABQ9G158</accession>
<comment type="caution">
    <text evidence="2">The sequence shown here is derived from an EMBL/GenBank/DDBJ whole genome shotgun (WGS) entry which is preliminary data.</text>
</comment>
<sequence length="378" mass="42041">MCHISGNSLHFMYDELSAICHRDFIHVLTQKYHISGGASVAERANWVQSPPSSILDFRNWESCRTMPLVGGFSRGSPVSSALSLWWCSILTSLHPYWLSRPCCYEPSKSLNSTYFGPIYVSCVRSVLVNLVARQQYPPPPSRSPLLHHPPAGLDGRMTPNPGRVDGGHPRLERQGETVSIPDSFAPGFFDIRIAADDAAGRRVFSRISRFRDPCIPAVLHTHLSSPPSALKTYMLRAAKISPVNPLTPSHWRMELRFTLHAMKWPAVLNRPSEAFAHKGVEKIPQPCDSLQEAVAPTGISFICQPAALFQDSRHRAELADLQKWMIIGFRAKRSSISETATFVNCSRASVVTVYPEWMNGNIGDNRRGDCGAPRAIDI</sequence>
<keyword evidence="3" id="KW-1185">Reference proteome</keyword>